<evidence type="ECO:0000256" key="1">
    <source>
        <dbReference type="ARBA" id="ARBA00022679"/>
    </source>
</evidence>
<dbReference type="InterPro" id="IPR017441">
    <property type="entry name" value="Protein_kinase_ATP_BS"/>
</dbReference>
<evidence type="ECO:0000256" key="2">
    <source>
        <dbReference type="ARBA" id="ARBA00022741"/>
    </source>
</evidence>
<dbReference type="InterPro" id="IPR000719">
    <property type="entry name" value="Prot_kinase_dom"/>
</dbReference>
<dbReference type="CDD" id="cd00180">
    <property type="entry name" value="PKc"/>
    <property type="match status" value="1"/>
</dbReference>
<comment type="caution">
    <text evidence="7">The sequence shown here is derived from an EMBL/GenBank/DDBJ whole genome shotgun (WGS) entry which is preliminary data.</text>
</comment>
<keyword evidence="1" id="KW-0808">Transferase</keyword>
<evidence type="ECO:0000259" key="6">
    <source>
        <dbReference type="PROSITE" id="PS50011"/>
    </source>
</evidence>
<dbReference type="InterPro" id="IPR008271">
    <property type="entry name" value="Ser/Thr_kinase_AS"/>
</dbReference>
<accession>A0ABR9Z8R1</accession>
<dbReference type="Proteomes" id="UP000726136">
    <property type="component" value="Unassembled WGS sequence"/>
</dbReference>
<protein>
    <submittedName>
        <fullName evidence="7">Protein kinase family protein</fullName>
    </submittedName>
</protein>
<dbReference type="PROSITE" id="PS50011">
    <property type="entry name" value="PROTEIN_KINASE_DOM"/>
    <property type="match status" value="1"/>
</dbReference>
<dbReference type="Gene3D" id="1.10.510.10">
    <property type="entry name" value="Transferase(Phosphotransferase) domain 1"/>
    <property type="match status" value="1"/>
</dbReference>
<feature type="domain" description="Protein kinase" evidence="6">
    <location>
        <begin position="14"/>
        <end position="263"/>
    </location>
</feature>
<dbReference type="EMBL" id="RDPI01000019">
    <property type="protein sequence ID" value="MBF4374484.1"/>
    <property type="molecule type" value="Genomic_DNA"/>
</dbReference>
<dbReference type="PROSITE" id="PS00108">
    <property type="entry name" value="PROTEIN_KINASE_ST"/>
    <property type="match status" value="1"/>
</dbReference>
<keyword evidence="4 5" id="KW-0067">ATP-binding</keyword>
<evidence type="ECO:0000256" key="5">
    <source>
        <dbReference type="PROSITE-ProRule" id="PRU10141"/>
    </source>
</evidence>
<keyword evidence="3 7" id="KW-0418">Kinase</keyword>
<dbReference type="Pfam" id="PF00069">
    <property type="entry name" value="Pkinase"/>
    <property type="match status" value="1"/>
</dbReference>
<evidence type="ECO:0000313" key="8">
    <source>
        <dbReference type="Proteomes" id="UP000726136"/>
    </source>
</evidence>
<feature type="binding site" evidence="5">
    <location>
        <position position="47"/>
    </location>
    <ligand>
        <name>ATP</name>
        <dbReference type="ChEBI" id="CHEBI:30616"/>
    </ligand>
</feature>
<sequence length="263" mass="29782">MRNYIANELDGYKLLELGKLGAGGFGMVHKVFAYGNRDPLTRLCAKKTFSPSNGNNRTEIKEIAALEERFSQEATIQFELSQKYPKHIAPIIHLDLDSNPPTFFMKLAKSNLEDMLAKGMDDNQKQKAVFDILSAVKVIHDNQYLHRDIKPANILYYRDFTFKISDFGLVKDLNEDRATLQTHISLGQMGSGRYVDQEVSSDRVPFTIRSDIYSIGQVISDIYGGRSASEPIRTIIEKCTKHFQDERYASVDDLLSAFSLAVK</sequence>
<dbReference type="PROSITE" id="PS00107">
    <property type="entry name" value="PROTEIN_KINASE_ATP"/>
    <property type="match status" value="1"/>
</dbReference>
<keyword evidence="2 5" id="KW-0547">Nucleotide-binding</keyword>
<dbReference type="SUPFAM" id="SSF56112">
    <property type="entry name" value="Protein kinase-like (PK-like)"/>
    <property type="match status" value="1"/>
</dbReference>
<dbReference type="SMART" id="SM00220">
    <property type="entry name" value="S_TKc"/>
    <property type="match status" value="1"/>
</dbReference>
<organism evidence="7 8">
    <name type="scientific">Vibrio anguillarum</name>
    <name type="common">Listonella anguillarum</name>
    <dbReference type="NCBI Taxonomy" id="55601"/>
    <lineage>
        <taxon>Bacteria</taxon>
        <taxon>Pseudomonadati</taxon>
        <taxon>Pseudomonadota</taxon>
        <taxon>Gammaproteobacteria</taxon>
        <taxon>Vibrionales</taxon>
        <taxon>Vibrionaceae</taxon>
        <taxon>Vibrio</taxon>
    </lineage>
</organism>
<dbReference type="PANTHER" id="PTHR43289">
    <property type="entry name" value="MITOGEN-ACTIVATED PROTEIN KINASE KINASE KINASE 20-RELATED"/>
    <property type="match status" value="1"/>
</dbReference>
<gene>
    <name evidence="7" type="ORF">EAY46_15550</name>
</gene>
<dbReference type="InterPro" id="IPR011009">
    <property type="entry name" value="Kinase-like_dom_sf"/>
</dbReference>
<proteinExistence type="predicted"/>
<evidence type="ECO:0000256" key="4">
    <source>
        <dbReference type="ARBA" id="ARBA00022840"/>
    </source>
</evidence>
<dbReference type="RefSeq" id="WP_194663914.1">
    <property type="nucleotide sequence ID" value="NZ_RDPI01000019.1"/>
</dbReference>
<keyword evidence="8" id="KW-1185">Reference proteome</keyword>
<evidence type="ECO:0000256" key="3">
    <source>
        <dbReference type="ARBA" id="ARBA00022777"/>
    </source>
</evidence>
<dbReference type="PANTHER" id="PTHR43289:SF6">
    <property type="entry name" value="SERINE_THREONINE-PROTEIN KINASE NEKL-3"/>
    <property type="match status" value="1"/>
</dbReference>
<name>A0ABR9Z8R1_VIBAN</name>
<evidence type="ECO:0000313" key="7">
    <source>
        <dbReference type="EMBL" id="MBF4374484.1"/>
    </source>
</evidence>
<dbReference type="GO" id="GO:0016301">
    <property type="term" value="F:kinase activity"/>
    <property type="evidence" value="ECO:0007669"/>
    <property type="project" value="UniProtKB-KW"/>
</dbReference>
<reference evidence="7 8" key="1">
    <citation type="journal article" date="2021" name="PeerJ">
        <title>Analysis of 44 Vibrio anguillarum genomes reveals high genetic diversity.</title>
        <authorList>
            <person name="Hansen M.J."/>
            <person name="Dalsgaard I."/>
        </authorList>
    </citation>
    <scope>NUCLEOTIDE SEQUENCE [LARGE SCALE GENOMIC DNA]</scope>
    <source>
        <strain evidence="7 8">040915-1/1B</strain>
    </source>
</reference>